<evidence type="ECO:0000256" key="4">
    <source>
        <dbReference type="ARBA" id="ARBA00022837"/>
    </source>
</evidence>
<evidence type="ECO:0000313" key="8">
    <source>
        <dbReference type="Proteomes" id="UP000824190"/>
    </source>
</evidence>
<dbReference type="Pfam" id="PF00884">
    <property type="entry name" value="Sulfatase"/>
    <property type="match status" value="1"/>
</dbReference>
<dbReference type="GO" id="GO:0004065">
    <property type="term" value="F:arylsulfatase activity"/>
    <property type="evidence" value="ECO:0007669"/>
    <property type="project" value="TreeGrafter"/>
</dbReference>
<feature type="region of interest" description="Disordered" evidence="5">
    <location>
        <begin position="468"/>
        <end position="509"/>
    </location>
</feature>
<keyword evidence="2" id="KW-0479">Metal-binding</keyword>
<evidence type="ECO:0000259" key="6">
    <source>
        <dbReference type="Pfam" id="PF00884"/>
    </source>
</evidence>
<proteinExistence type="inferred from homology"/>
<evidence type="ECO:0000256" key="2">
    <source>
        <dbReference type="ARBA" id="ARBA00022723"/>
    </source>
</evidence>
<sequence>MTQIPDYARGYEDFDGKIGRTFSESEPSWPEENRARDGAPNVIVVLLDDMGYSDIGPFGSEIPTPNLDRVAAEGFALTNYHTTPVCSPARAAVLTGLNPHRAGFAHVANSDPGFPGLRLELGDDVASLPEILRGAGYATFGVGKWHLTRDALLNAGADKSSWPIQRGFDHYYGSLEALNSFFHPNQLVRDNTVIQREQTPEGYYLTDDYTDNALDYIKALRAADADKPFFLYFAHTAMHGPLGAKNSDIDNHRGRYDGGWDEIRRARHARQIELGIIPAGTPLPEAEGKLGASIPEWESLDEETRSIYARYQEVYAAMVDNVDQSLGRILGLLDELGERENTIVVFTSDNGGTAEGGPEGTRSYFSRFAHVPGLPSTWEADVDVDPSFIGGPRSMAHYPEGWGNASNTPFRFYKGQTYAGGIRVPLLISWPDGLGAGGKDQTDTADSRIRNQYQFVTDLTPTILDLTGVDHPGVRNNKPSKQPDGTSFGPVLRDGDHASTHPEQYSELGGNRGYYADGWKIITNHRPGTPYEDGEWELYHVATDVNELHNVAEEHPDVLRDLAAKWERAAWENTVFPLPDHSPAGARRRPSEQRLSRPVTLLPGTPKLERYRSSKLTQLRSFTVEISVDWSEGDAGVLVSHGDQGGGYVVYVADDGTLRLTVNEYGRLHEVSAGSLSPGENSVLLSSESQPEFRTNWSLQVDGSDQAPAELENLWAFVGMAPFSGIDVGVNRGGPVHWGIYEEHGSYRYSGDLHSVRYVPGERAPYSPEVLAELAKDAADAFD</sequence>
<evidence type="ECO:0000256" key="1">
    <source>
        <dbReference type="ARBA" id="ARBA00008779"/>
    </source>
</evidence>
<reference evidence="7" key="2">
    <citation type="submission" date="2021-04" db="EMBL/GenBank/DDBJ databases">
        <authorList>
            <person name="Gilroy R."/>
        </authorList>
    </citation>
    <scope>NUCLEOTIDE SEQUENCE</scope>
    <source>
        <strain evidence="7">CHK32-1732</strain>
    </source>
</reference>
<dbReference type="EMBL" id="DXGC01000077">
    <property type="protein sequence ID" value="HIW91871.1"/>
    <property type="molecule type" value="Genomic_DNA"/>
</dbReference>
<comment type="similarity">
    <text evidence="1">Belongs to the sulfatase family.</text>
</comment>
<dbReference type="PROSITE" id="PS00149">
    <property type="entry name" value="SULFATASE_2"/>
    <property type="match status" value="1"/>
</dbReference>
<dbReference type="InterPro" id="IPR017850">
    <property type="entry name" value="Alkaline_phosphatase_core_sf"/>
</dbReference>
<accession>A0A9D1RSE8</accession>
<dbReference type="AlphaFoldDB" id="A0A9D1RSE8"/>
<dbReference type="GO" id="GO:0046872">
    <property type="term" value="F:metal ion binding"/>
    <property type="evidence" value="ECO:0007669"/>
    <property type="project" value="UniProtKB-KW"/>
</dbReference>
<reference evidence="7" key="1">
    <citation type="journal article" date="2021" name="PeerJ">
        <title>Extensive microbial diversity within the chicken gut microbiome revealed by metagenomics and culture.</title>
        <authorList>
            <person name="Gilroy R."/>
            <person name="Ravi A."/>
            <person name="Getino M."/>
            <person name="Pursley I."/>
            <person name="Horton D.L."/>
            <person name="Alikhan N.F."/>
            <person name="Baker D."/>
            <person name="Gharbi K."/>
            <person name="Hall N."/>
            <person name="Watson M."/>
            <person name="Adriaenssens E.M."/>
            <person name="Foster-Nyarko E."/>
            <person name="Jarju S."/>
            <person name="Secka A."/>
            <person name="Antonio M."/>
            <person name="Oren A."/>
            <person name="Chaudhuri R.R."/>
            <person name="La Ragione R."/>
            <person name="Hildebrand F."/>
            <person name="Pallen M.J."/>
        </authorList>
    </citation>
    <scope>NUCLEOTIDE SEQUENCE</scope>
    <source>
        <strain evidence="7">CHK32-1732</strain>
    </source>
</reference>
<dbReference type="Gene3D" id="3.40.720.10">
    <property type="entry name" value="Alkaline Phosphatase, subunit A"/>
    <property type="match status" value="1"/>
</dbReference>
<dbReference type="InterPro" id="IPR050738">
    <property type="entry name" value="Sulfatase"/>
</dbReference>
<keyword evidence="3" id="KW-0378">Hydrolase</keyword>
<dbReference type="InterPro" id="IPR000917">
    <property type="entry name" value="Sulfatase_N"/>
</dbReference>
<comment type="caution">
    <text evidence="7">The sequence shown here is derived from an EMBL/GenBank/DDBJ whole genome shotgun (WGS) entry which is preliminary data.</text>
</comment>
<evidence type="ECO:0000256" key="5">
    <source>
        <dbReference type="SAM" id="MobiDB-lite"/>
    </source>
</evidence>
<gene>
    <name evidence="7" type="ORF">H9870_09455</name>
</gene>
<evidence type="ECO:0000313" key="7">
    <source>
        <dbReference type="EMBL" id="HIW91871.1"/>
    </source>
</evidence>
<protein>
    <submittedName>
        <fullName evidence="7">Arylsulfatase</fullName>
    </submittedName>
</protein>
<dbReference type="Gene3D" id="3.30.1120.10">
    <property type="match status" value="1"/>
</dbReference>
<dbReference type="SUPFAM" id="SSF53649">
    <property type="entry name" value="Alkaline phosphatase-like"/>
    <property type="match status" value="1"/>
</dbReference>
<dbReference type="InterPro" id="IPR024607">
    <property type="entry name" value="Sulfatase_CS"/>
</dbReference>
<dbReference type="PANTHER" id="PTHR42693:SF33">
    <property type="entry name" value="ARYLSULFATASE"/>
    <property type="match status" value="1"/>
</dbReference>
<feature type="domain" description="Sulfatase N-terminal" evidence="6">
    <location>
        <begin position="40"/>
        <end position="469"/>
    </location>
</feature>
<evidence type="ECO:0000256" key="3">
    <source>
        <dbReference type="ARBA" id="ARBA00022801"/>
    </source>
</evidence>
<dbReference type="PROSITE" id="PS00523">
    <property type="entry name" value="SULFATASE_1"/>
    <property type="match status" value="1"/>
</dbReference>
<dbReference type="PANTHER" id="PTHR42693">
    <property type="entry name" value="ARYLSULFATASE FAMILY MEMBER"/>
    <property type="match status" value="1"/>
</dbReference>
<keyword evidence="4" id="KW-0106">Calcium</keyword>
<dbReference type="Proteomes" id="UP000824190">
    <property type="component" value="Unassembled WGS sequence"/>
</dbReference>
<dbReference type="CDD" id="cd16025">
    <property type="entry name" value="PAS_like"/>
    <property type="match status" value="1"/>
</dbReference>
<organism evidence="7 8">
    <name type="scientific">Candidatus Corynebacterium avicola</name>
    <dbReference type="NCBI Taxonomy" id="2838527"/>
    <lineage>
        <taxon>Bacteria</taxon>
        <taxon>Bacillati</taxon>
        <taxon>Actinomycetota</taxon>
        <taxon>Actinomycetes</taxon>
        <taxon>Mycobacteriales</taxon>
        <taxon>Corynebacteriaceae</taxon>
        <taxon>Corynebacterium</taxon>
    </lineage>
</organism>
<name>A0A9D1RSE8_9CORY</name>